<feature type="region of interest" description="Disordered" evidence="1">
    <location>
        <begin position="189"/>
        <end position="216"/>
    </location>
</feature>
<evidence type="ECO:0000313" key="2">
    <source>
        <dbReference type="EMBL" id="KDR12421.1"/>
    </source>
</evidence>
<dbReference type="EMBL" id="KK853018">
    <property type="protein sequence ID" value="KDR12421.1"/>
    <property type="molecule type" value="Genomic_DNA"/>
</dbReference>
<name>A0A067QRM0_ZOONE</name>
<dbReference type="AlphaFoldDB" id="A0A067QRM0"/>
<sequence>MYGQGGNYSEIIGLKNASMVPLQRIQQRELTQEMALPDDDETVREHPASVRSNSEKFSSESLEIANSKDSASHCLWKHSGTSLEATCSNLHNLLCSYERTPEIRDSLETMNHGEQEQIKSMLSRRDPRLRSASYANLLFGTKTSLTNYTCETDTQSTYFSSDPRSSKQTEIVSHATDLAKFTVQMNKPADSTSVNINSNNTNHTQSAHTSNNQSISAIRQNKKGSNINSKQGKSNSEYTASVNENINELPKNSYSQSILNLTKTSDLPHLSGSKCTYSSGTSKEQATNLSATSGEKLIMNFQSRENPPDEHRNQNVRETESSTFMKNYDETIAANINIKKRTETPHSSIKTKTKHRVESRTKLMSNENSQPEENVTQPSVKSRKEKQMENLQQLLCERQQFTAESHSSDNAGPTQNLLTQSEELSFIFGIKKIWSHSASEFIPNYQLPEGFWTDNATPVPNDLLQAAENW</sequence>
<keyword evidence="3" id="KW-1185">Reference proteome</keyword>
<dbReference type="Proteomes" id="UP000027135">
    <property type="component" value="Unassembled WGS sequence"/>
</dbReference>
<accession>A0A067QRM0</accession>
<evidence type="ECO:0000313" key="3">
    <source>
        <dbReference type="Proteomes" id="UP000027135"/>
    </source>
</evidence>
<feature type="compositionally biased region" description="Low complexity" evidence="1">
    <location>
        <begin position="191"/>
        <end position="204"/>
    </location>
</feature>
<feature type="region of interest" description="Disordered" evidence="1">
    <location>
        <begin position="303"/>
        <end position="387"/>
    </location>
</feature>
<feature type="region of interest" description="Disordered" evidence="1">
    <location>
        <begin position="38"/>
        <end position="60"/>
    </location>
</feature>
<evidence type="ECO:0000256" key="1">
    <source>
        <dbReference type="SAM" id="MobiDB-lite"/>
    </source>
</evidence>
<dbReference type="InParanoid" id="A0A067QRM0"/>
<feature type="compositionally biased region" description="Basic and acidic residues" evidence="1">
    <location>
        <begin position="43"/>
        <end position="58"/>
    </location>
</feature>
<organism evidence="2 3">
    <name type="scientific">Zootermopsis nevadensis</name>
    <name type="common">Dampwood termite</name>
    <dbReference type="NCBI Taxonomy" id="136037"/>
    <lineage>
        <taxon>Eukaryota</taxon>
        <taxon>Metazoa</taxon>
        <taxon>Ecdysozoa</taxon>
        <taxon>Arthropoda</taxon>
        <taxon>Hexapoda</taxon>
        <taxon>Insecta</taxon>
        <taxon>Pterygota</taxon>
        <taxon>Neoptera</taxon>
        <taxon>Polyneoptera</taxon>
        <taxon>Dictyoptera</taxon>
        <taxon>Blattodea</taxon>
        <taxon>Blattoidea</taxon>
        <taxon>Termitoidae</taxon>
        <taxon>Termopsidae</taxon>
        <taxon>Zootermopsis</taxon>
    </lineage>
</organism>
<feature type="compositionally biased region" description="Basic and acidic residues" evidence="1">
    <location>
        <begin position="306"/>
        <end position="320"/>
    </location>
</feature>
<reference evidence="2 3" key="1">
    <citation type="journal article" date="2014" name="Nat. Commun.">
        <title>Molecular traces of alternative social organization in a termite genome.</title>
        <authorList>
            <person name="Terrapon N."/>
            <person name="Li C."/>
            <person name="Robertson H.M."/>
            <person name="Ji L."/>
            <person name="Meng X."/>
            <person name="Booth W."/>
            <person name="Chen Z."/>
            <person name="Childers C.P."/>
            <person name="Glastad K.M."/>
            <person name="Gokhale K."/>
            <person name="Gowin J."/>
            <person name="Gronenberg W."/>
            <person name="Hermansen R.A."/>
            <person name="Hu H."/>
            <person name="Hunt B.G."/>
            <person name="Huylmans A.K."/>
            <person name="Khalil S.M."/>
            <person name="Mitchell R.D."/>
            <person name="Munoz-Torres M.C."/>
            <person name="Mustard J.A."/>
            <person name="Pan H."/>
            <person name="Reese J.T."/>
            <person name="Scharf M.E."/>
            <person name="Sun F."/>
            <person name="Vogel H."/>
            <person name="Xiao J."/>
            <person name="Yang W."/>
            <person name="Yang Z."/>
            <person name="Yang Z."/>
            <person name="Zhou J."/>
            <person name="Zhu J."/>
            <person name="Brent C.S."/>
            <person name="Elsik C.G."/>
            <person name="Goodisman M.A."/>
            <person name="Liberles D.A."/>
            <person name="Roe R.M."/>
            <person name="Vargo E.L."/>
            <person name="Vilcinskas A."/>
            <person name="Wang J."/>
            <person name="Bornberg-Bauer E."/>
            <person name="Korb J."/>
            <person name="Zhang G."/>
            <person name="Liebig J."/>
        </authorList>
    </citation>
    <scope>NUCLEOTIDE SEQUENCE [LARGE SCALE GENOMIC DNA]</scope>
    <source>
        <tissue evidence="2">Whole organism</tissue>
    </source>
</reference>
<gene>
    <name evidence="2" type="ORF">L798_13470</name>
</gene>
<feature type="compositionally biased region" description="Polar residues" evidence="1">
    <location>
        <begin position="362"/>
        <end position="380"/>
    </location>
</feature>
<protein>
    <submittedName>
        <fullName evidence="2">Uncharacterized protein</fullName>
    </submittedName>
</protein>
<feature type="compositionally biased region" description="Polar residues" evidence="1">
    <location>
        <begin position="205"/>
        <end position="216"/>
    </location>
</feature>
<proteinExistence type="predicted"/>